<dbReference type="Proteomes" id="UP001501035">
    <property type="component" value="Unassembled WGS sequence"/>
</dbReference>
<evidence type="ECO:0000313" key="2">
    <source>
        <dbReference type="Proteomes" id="UP001501035"/>
    </source>
</evidence>
<sequence>MNHTLADVLPAVASAFGGVAENTLAVVPARDIVVLLIDGLGGELLARHPEVAPALAAGVRRTLRAGFPATTATSITSLAVGAPCATHGIIGYSFAVPSDDGLANFNALRWRLGSAAGPDARADHPPEQLQPYPSTIEGLVARDIEVHYVVPGYQATSGLTRAAFRTAGTLHDADTLDAVRDGILRVATHSGTTRRFAYAYHPALDMTGHLFGSESPEWLAELSRIDQTVAGLMTDLPGSCTLLITGDHGMINAGTVIDLDADPLFRHDVALISGEARVRHVHAGRPGAVLDIADRWTGGLAGNARIATREQALDEHWFGSTPPIATIRQRIGDLIAVAEGDTVLVCPADEPLESAMIGHHGSWTDDEQAVPLISNR</sequence>
<dbReference type="Gene3D" id="3.40.720.10">
    <property type="entry name" value="Alkaline Phosphatase, subunit A"/>
    <property type="match status" value="1"/>
</dbReference>
<dbReference type="Pfam" id="PF01663">
    <property type="entry name" value="Phosphodiest"/>
    <property type="match status" value="1"/>
</dbReference>
<dbReference type="InterPro" id="IPR017850">
    <property type="entry name" value="Alkaline_phosphatase_core_sf"/>
</dbReference>
<proteinExistence type="predicted"/>
<protein>
    <submittedName>
        <fullName evidence="1">Alkaline phosphatase family protein</fullName>
    </submittedName>
</protein>
<evidence type="ECO:0000313" key="1">
    <source>
        <dbReference type="EMBL" id="GAA3028222.1"/>
    </source>
</evidence>
<dbReference type="EMBL" id="BAAAVS010000013">
    <property type="protein sequence ID" value="GAA3028222.1"/>
    <property type="molecule type" value="Genomic_DNA"/>
</dbReference>
<dbReference type="InterPro" id="IPR002591">
    <property type="entry name" value="Phosphodiest/P_Trfase"/>
</dbReference>
<dbReference type="RefSeq" id="WP_290705988.1">
    <property type="nucleotide sequence ID" value="NZ_BAAAVS010000013.1"/>
</dbReference>
<comment type="caution">
    <text evidence="1">The sequence shown here is derived from an EMBL/GenBank/DDBJ whole genome shotgun (WGS) entry which is preliminary data.</text>
</comment>
<name>A0ABP6L2X4_9ACTN</name>
<dbReference type="PANTHER" id="PTHR10151:SF120">
    <property type="entry name" value="BIS(5'-ADENOSYL)-TRIPHOSPHATASE"/>
    <property type="match status" value="1"/>
</dbReference>
<gene>
    <name evidence="1" type="ORF">GCM10010528_07490</name>
</gene>
<reference evidence="2" key="1">
    <citation type="journal article" date="2019" name="Int. J. Syst. Evol. Microbiol.">
        <title>The Global Catalogue of Microorganisms (GCM) 10K type strain sequencing project: providing services to taxonomists for standard genome sequencing and annotation.</title>
        <authorList>
            <consortium name="The Broad Institute Genomics Platform"/>
            <consortium name="The Broad Institute Genome Sequencing Center for Infectious Disease"/>
            <person name="Wu L."/>
            <person name="Ma J."/>
        </authorList>
    </citation>
    <scope>NUCLEOTIDE SEQUENCE [LARGE SCALE GENOMIC DNA]</scope>
    <source>
        <strain evidence="2">JCM 14234</strain>
    </source>
</reference>
<accession>A0ABP6L2X4</accession>
<dbReference type="PANTHER" id="PTHR10151">
    <property type="entry name" value="ECTONUCLEOTIDE PYROPHOSPHATASE/PHOSPHODIESTERASE"/>
    <property type="match status" value="1"/>
</dbReference>
<organism evidence="1 2">
    <name type="scientific">Gordonia defluvii</name>
    <dbReference type="NCBI Taxonomy" id="283718"/>
    <lineage>
        <taxon>Bacteria</taxon>
        <taxon>Bacillati</taxon>
        <taxon>Actinomycetota</taxon>
        <taxon>Actinomycetes</taxon>
        <taxon>Mycobacteriales</taxon>
        <taxon>Gordoniaceae</taxon>
        <taxon>Gordonia</taxon>
    </lineage>
</organism>
<keyword evidence="2" id="KW-1185">Reference proteome</keyword>
<dbReference type="SUPFAM" id="SSF53649">
    <property type="entry name" value="Alkaline phosphatase-like"/>
    <property type="match status" value="1"/>
</dbReference>